<reference evidence="1 2" key="1">
    <citation type="submission" date="2021-09" db="EMBL/GenBank/DDBJ databases">
        <title>Genomic insights and catalytic innovation underlie evolution of tropane alkaloids biosynthesis.</title>
        <authorList>
            <person name="Wang Y.-J."/>
            <person name="Tian T."/>
            <person name="Huang J.-P."/>
            <person name="Huang S.-X."/>
        </authorList>
    </citation>
    <scope>NUCLEOTIDE SEQUENCE [LARGE SCALE GENOMIC DNA]</scope>
    <source>
        <strain evidence="1">KIB-2018</strain>
        <tissue evidence="1">Leaf</tissue>
    </source>
</reference>
<evidence type="ECO:0000313" key="2">
    <source>
        <dbReference type="Proteomes" id="UP001159364"/>
    </source>
</evidence>
<name>A0AAV8T787_9ROSI</name>
<dbReference type="PANTHER" id="PTHR33735:SF14">
    <property type="entry name" value="PHAGE CAPSID SCAFFOLDING PROTEIN (GPO) SERINE PEPTIDASE"/>
    <property type="match status" value="1"/>
</dbReference>
<dbReference type="Proteomes" id="UP001159364">
    <property type="component" value="Linkage Group LG06"/>
</dbReference>
<comment type="caution">
    <text evidence="1">The sequence shown here is derived from an EMBL/GenBank/DDBJ whole genome shotgun (WGS) entry which is preliminary data.</text>
</comment>
<proteinExistence type="predicted"/>
<protein>
    <submittedName>
        <fullName evidence="1">Uncharacterized protein</fullName>
    </submittedName>
</protein>
<dbReference type="EMBL" id="JAIWQS010000006">
    <property type="protein sequence ID" value="KAJ8762557.1"/>
    <property type="molecule type" value="Genomic_DNA"/>
</dbReference>
<keyword evidence="2" id="KW-1185">Reference proteome</keyword>
<dbReference type="AlphaFoldDB" id="A0AAV8T787"/>
<evidence type="ECO:0000313" key="1">
    <source>
        <dbReference type="EMBL" id="KAJ8762557.1"/>
    </source>
</evidence>
<accession>A0AAV8T787</accession>
<dbReference type="PANTHER" id="PTHR33735">
    <property type="entry name" value="EXPRESSED PROTEIN"/>
    <property type="match status" value="1"/>
</dbReference>
<organism evidence="1 2">
    <name type="scientific">Erythroxylum novogranatense</name>
    <dbReference type="NCBI Taxonomy" id="1862640"/>
    <lineage>
        <taxon>Eukaryota</taxon>
        <taxon>Viridiplantae</taxon>
        <taxon>Streptophyta</taxon>
        <taxon>Embryophyta</taxon>
        <taxon>Tracheophyta</taxon>
        <taxon>Spermatophyta</taxon>
        <taxon>Magnoliopsida</taxon>
        <taxon>eudicotyledons</taxon>
        <taxon>Gunneridae</taxon>
        <taxon>Pentapetalae</taxon>
        <taxon>rosids</taxon>
        <taxon>fabids</taxon>
        <taxon>Malpighiales</taxon>
        <taxon>Erythroxylaceae</taxon>
        <taxon>Erythroxylum</taxon>
    </lineage>
</organism>
<gene>
    <name evidence="1" type="ORF">K2173_007996</name>
</gene>
<sequence length="214" mass="23765">MSIRRSLVPTYVTTPVVMNFQRYEAANPHLWFPLVTRSDRRKLQLNGNQMFQTGTSILDLRHNSKKRNTVVYGGVEPDSAPPPSDRSPAPWNGWILGIVVTIILPSTRNKWGPLLRIKEQFDSVVETAEQVTELVEDVAEAVDKVSEEIGEHVPEDSALDKAAEFVEDIAEETVKNAKLADALLEKVEEVEKEVFSAIDSDIDKAGGTGKEAKP</sequence>